<reference evidence="2" key="1">
    <citation type="submission" date="2021-02" db="EMBL/GenBank/DDBJ databases">
        <authorList>
            <person name="Syme A R."/>
            <person name="Syme A R."/>
            <person name="Moolhuijzen P."/>
        </authorList>
    </citation>
    <scope>NUCLEOTIDE SEQUENCE</scope>
    <source>
        <strain evidence="2">W1-1</strain>
    </source>
</reference>
<dbReference type="Proteomes" id="UP000472372">
    <property type="component" value="Chromosome 3"/>
</dbReference>
<sequence length="173" mass="18201">MTTGASCPEKGGSTTPATCTSQDAPPTYTSPASDSQPPSYESVQRALSTLSIGPPDETISVPMITRTVANSIHNYNPFSHKQGAVKQSIVVRKMKRAQYLAHYAKDAHGSFIGTGAPAPDVGLVFVPGKASSEDMLRQAEEVALEVQRRRGKGMGTCGMSLYDGAWAGNAQGL</sequence>
<accession>A0A6S6VYT1</accession>
<name>A0A6S6VYT1_9PLEO</name>
<evidence type="ECO:0000313" key="2">
    <source>
        <dbReference type="EMBL" id="CAE7027913.1"/>
    </source>
</evidence>
<evidence type="ECO:0000313" key="3">
    <source>
        <dbReference type="Proteomes" id="UP000472372"/>
    </source>
</evidence>
<feature type="compositionally biased region" description="Polar residues" evidence="1">
    <location>
        <begin position="12"/>
        <end position="44"/>
    </location>
</feature>
<evidence type="ECO:0000256" key="1">
    <source>
        <dbReference type="SAM" id="MobiDB-lite"/>
    </source>
</evidence>
<gene>
    <name evidence="2" type="ORF">PTTW11_04328</name>
</gene>
<feature type="region of interest" description="Disordered" evidence="1">
    <location>
        <begin position="1"/>
        <end position="44"/>
    </location>
</feature>
<proteinExistence type="predicted"/>
<dbReference type="AlphaFoldDB" id="A0A6S6VYT1"/>
<dbReference type="EMBL" id="HG992979">
    <property type="protein sequence ID" value="CAE7027913.1"/>
    <property type="molecule type" value="Genomic_DNA"/>
</dbReference>
<organism evidence="2 3">
    <name type="scientific">Pyrenophora teres f. teres</name>
    <dbReference type="NCBI Taxonomy" id="97479"/>
    <lineage>
        <taxon>Eukaryota</taxon>
        <taxon>Fungi</taxon>
        <taxon>Dikarya</taxon>
        <taxon>Ascomycota</taxon>
        <taxon>Pezizomycotina</taxon>
        <taxon>Dothideomycetes</taxon>
        <taxon>Pleosporomycetidae</taxon>
        <taxon>Pleosporales</taxon>
        <taxon>Pleosporineae</taxon>
        <taxon>Pleosporaceae</taxon>
        <taxon>Pyrenophora</taxon>
    </lineage>
</organism>
<protein>
    <submittedName>
        <fullName evidence="2">Uncharacterized protein</fullName>
    </submittedName>
</protein>